<comment type="caution">
    <text evidence="2">The sequence shown here is derived from an EMBL/GenBank/DDBJ whole genome shotgun (WGS) entry which is preliminary data.</text>
</comment>
<reference evidence="2 3" key="1">
    <citation type="journal article" date="2016" name="Nat. Commun.">
        <title>Thousands of microbial genomes shed light on interconnected biogeochemical processes in an aquifer system.</title>
        <authorList>
            <person name="Anantharaman K."/>
            <person name="Brown C.T."/>
            <person name="Hug L.A."/>
            <person name="Sharon I."/>
            <person name="Castelle C.J."/>
            <person name="Probst A.J."/>
            <person name="Thomas B.C."/>
            <person name="Singh A."/>
            <person name="Wilkins M.J."/>
            <person name="Karaoz U."/>
            <person name="Brodie E.L."/>
            <person name="Williams K.H."/>
            <person name="Hubbard S.S."/>
            <person name="Banfield J.F."/>
        </authorList>
    </citation>
    <scope>NUCLEOTIDE SEQUENCE [LARGE SCALE GENOMIC DNA]</scope>
</reference>
<dbReference type="PANTHER" id="PTHR11803:SF39">
    <property type="entry name" value="2-IMINOBUTANOATE_2-IMINOPROPANOATE DEAMINASE"/>
    <property type="match status" value="1"/>
</dbReference>
<dbReference type="PANTHER" id="PTHR11803">
    <property type="entry name" value="2-IMINOBUTANOATE/2-IMINOPROPANOATE DEAMINASE RIDA"/>
    <property type="match status" value="1"/>
</dbReference>
<sequence length="115" mass="12589">MAGIPFSKTFKSGGFIFVSGQIGLKEGTTDLISEDIIDQTHQVMNNIKIALEEAGASIEDIVKTTIYAVDLTKYSEISDVYVSYLTEPYPAREFIGVKELPLGAKIEISVIAKKK</sequence>
<protein>
    <recommendedName>
        <fullName evidence="4">Reactive intermediate/imine deaminase</fullName>
    </recommendedName>
</protein>
<name>A0A1F7HFG3_9BACT</name>
<comment type="similarity">
    <text evidence="1">Belongs to the RutC family.</text>
</comment>
<evidence type="ECO:0000313" key="2">
    <source>
        <dbReference type="EMBL" id="OGK29785.1"/>
    </source>
</evidence>
<evidence type="ECO:0008006" key="4">
    <source>
        <dbReference type="Google" id="ProtNLM"/>
    </source>
</evidence>
<dbReference type="AlphaFoldDB" id="A0A1F7HFG3"/>
<dbReference type="GO" id="GO:0005829">
    <property type="term" value="C:cytosol"/>
    <property type="evidence" value="ECO:0007669"/>
    <property type="project" value="TreeGrafter"/>
</dbReference>
<dbReference type="Gene3D" id="3.30.1330.40">
    <property type="entry name" value="RutC-like"/>
    <property type="match status" value="1"/>
</dbReference>
<proteinExistence type="inferred from homology"/>
<dbReference type="InterPro" id="IPR006175">
    <property type="entry name" value="YjgF/YER057c/UK114"/>
</dbReference>
<dbReference type="CDD" id="cd00448">
    <property type="entry name" value="YjgF_YER057c_UK114_family"/>
    <property type="match status" value="1"/>
</dbReference>
<organism evidence="2 3">
    <name type="scientific">Candidatus Roizmanbacteria bacterium RIFCSPHIGHO2_12_FULL_33_9</name>
    <dbReference type="NCBI Taxonomy" id="1802045"/>
    <lineage>
        <taxon>Bacteria</taxon>
        <taxon>Candidatus Roizmaniibacteriota</taxon>
    </lineage>
</organism>
<evidence type="ECO:0000313" key="3">
    <source>
        <dbReference type="Proteomes" id="UP000177199"/>
    </source>
</evidence>
<dbReference type="GO" id="GO:0019239">
    <property type="term" value="F:deaminase activity"/>
    <property type="evidence" value="ECO:0007669"/>
    <property type="project" value="TreeGrafter"/>
</dbReference>
<dbReference type="NCBIfam" id="TIGR00004">
    <property type="entry name" value="Rid family detoxifying hydrolase"/>
    <property type="match status" value="1"/>
</dbReference>
<accession>A0A1F7HFG3</accession>
<dbReference type="Proteomes" id="UP000177199">
    <property type="component" value="Unassembled WGS sequence"/>
</dbReference>
<dbReference type="InterPro" id="IPR035959">
    <property type="entry name" value="RutC-like_sf"/>
</dbReference>
<dbReference type="EMBL" id="MFZV01000058">
    <property type="protein sequence ID" value="OGK29785.1"/>
    <property type="molecule type" value="Genomic_DNA"/>
</dbReference>
<dbReference type="SUPFAM" id="SSF55298">
    <property type="entry name" value="YjgF-like"/>
    <property type="match status" value="1"/>
</dbReference>
<dbReference type="InterPro" id="IPR006056">
    <property type="entry name" value="RidA"/>
</dbReference>
<evidence type="ECO:0000256" key="1">
    <source>
        <dbReference type="ARBA" id="ARBA00010552"/>
    </source>
</evidence>
<dbReference type="Pfam" id="PF01042">
    <property type="entry name" value="Ribonuc_L-PSP"/>
    <property type="match status" value="1"/>
</dbReference>
<dbReference type="FunFam" id="3.30.1330.40:FF:000001">
    <property type="entry name" value="L-PSP family endoribonuclease"/>
    <property type="match status" value="1"/>
</dbReference>
<gene>
    <name evidence="2" type="ORF">A3F29_03110</name>
</gene>